<evidence type="ECO:0000256" key="2">
    <source>
        <dbReference type="ARBA" id="ARBA00008537"/>
    </source>
</evidence>
<dbReference type="AlphaFoldDB" id="A0A2Y8ZRX3"/>
<feature type="transmembrane region" description="Helical" evidence="8">
    <location>
        <begin position="278"/>
        <end position="301"/>
    </location>
</feature>
<evidence type="ECO:0000256" key="7">
    <source>
        <dbReference type="ARBA" id="ARBA00023136"/>
    </source>
</evidence>
<reference evidence="11" key="1">
    <citation type="submission" date="2016-10" db="EMBL/GenBank/DDBJ databases">
        <authorList>
            <person name="Varghese N."/>
            <person name="Submissions S."/>
        </authorList>
    </citation>
    <scope>NUCLEOTIDE SEQUENCE [LARGE SCALE GENOMIC DNA]</scope>
    <source>
        <strain evidence="11">DSM 22951</strain>
    </source>
</reference>
<dbReference type="EMBL" id="UESZ01000001">
    <property type="protein sequence ID" value="SSA34068.1"/>
    <property type="molecule type" value="Genomic_DNA"/>
</dbReference>
<evidence type="ECO:0000256" key="3">
    <source>
        <dbReference type="ARBA" id="ARBA00022448"/>
    </source>
</evidence>
<dbReference type="InterPro" id="IPR020846">
    <property type="entry name" value="MFS_dom"/>
</dbReference>
<dbReference type="InterPro" id="IPR001958">
    <property type="entry name" value="Tet-R_TetA/multi-R_MdtG-like"/>
</dbReference>
<dbReference type="Gene3D" id="1.20.1720.10">
    <property type="entry name" value="Multidrug resistance protein D"/>
    <property type="match status" value="1"/>
</dbReference>
<dbReference type="GO" id="GO:0005886">
    <property type="term" value="C:plasma membrane"/>
    <property type="evidence" value="ECO:0007669"/>
    <property type="project" value="UniProtKB-SubCell"/>
</dbReference>
<feature type="transmembrane region" description="Helical" evidence="8">
    <location>
        <begin position="445"/>
        <end position="468"/>
    </location>
</feature>
<feature type="domain" description="Major facilitator superfamily (MFS) profile" evidence="9">
    <location>
        <begin position="22"/>
        <end position="467"/>
    </location>
</feature>
<dbReference type="GO" id="GO:0022857">
    <property type="term" value="F:transmembrane transporter activity"/>
    <property type="evidence" value="ECO:0007669"/>
    <property type="project" value="InterPro"/>
</dbReference>
<feature type="transmembrane region" description="Helical" evidence="8">
    <location>
        <begin position="147"/>
        <end position="173"/>
    </location>
</feature>
<dbReference type="PANTHER" id="PTHR42718">
    <property type="entry name" value="MAJOR FACILITATOR SUPERFAMILY MULTIDRUG TRANSPORTER MFSC"/>
    <property type="match status" value="1"/>
</dbReference>
<proteinExistence type="inferred from homology"/>
<gene>
    <name evidence="10" type="ORF">SAMN04489750_1369</name>
</gene>
<dbReference type="SUPFAM" id="SSF103473">
    <property type="entry name" value="MFS general substrate transporter"/>
    <property type="match status" value="1"/>
</dbReference>
<comment type="subcellular location">
    <subcellularLocation>
        <location evidence="1">Cell membrane</location>
        <topology evidence="1">Multi-pass membrane protein</topology>
    </subcellularLocation>
</comment>
<dbReference type="OrthoDB" id="9781469at2"/>
<evidence type="ECO:0000256" key="1">
    <source>
        <dbReference type="ARBA" id="ARBA00004651"/>
    </source>
</evidence>
<dbReference type="Pfam" id="PF07690">
    <property type="entry name" value="MFS_1"/>
    <property type="match status" value="1"/>
</dbReference>
<keyword evidence="6 8" id="KW-1133">Transmembrane helix</keyword>
<keyword evidence="4" id="KW-1003">Cell membrane</keyword>
<feature type="transmembrane region" description="Helical" evidence="8">
    <location>
        <begin position="341"/>
        <end position="360"/>
    </location>
</feature>
<comment type="similarity">
    <text evidence="2">Belongs to the major facilitator superfamily. EmrB family.</text>
</comment>
<dbReference type="NCBIfam" id="TIGR00711">
    <property type="entry name" value="efflux_EmrB"/>
    <property type="match status" value="1"/>
</dbReference>
<feature type="transmembrane region" description="Helical" evidence="8">
    <location>
        <begin position="307"/>
        <end position="329"/>
    </location>
</feature>
<evidence type="ECO:0000313" key="11">
    <source>
        <dbReference type="Proteomes" id="UP000250028"/>
    </source>
</evidence>
<keyword evidence="5 8" id="KW-0812">Transmembrane</keyword>
<organism evidence="10 11">
    <name type="scientific">Branchiibius hedensis</name>
    <dbReference type="NCBI Taxonomy" id="672460"/>
    <lineage>
        <taxon>Bacteria</taxon>
        <taxon>Bacillati</taxon>
        <taxon>Actinomycetota</taxon>
        <taxon>Actinomycetes</taxon>
        <taxon>Micrococcales</taxon>
        <taxon>Dermacoccaceae</taxon>
        <taxon>Branchiibius</taxon>
    </lineage>
</organism>
<feature type="transmembrane region" description="Helical" evidence="8">
    <location>
        <begin position="113"/>
        <end position="135"/>
    </location>
</feature>
<feature type="transmembrane region" description="Helical" evidence="8">
    <location>
        <begin position="366"/>
        <end position="388"/>
    </location>
</feature>
<name>A0A2Y8ZRX3_9MICO</name>
<feature type="transmembrane region" description="Helical" evidence="8">
    <location>
        <begin position="56"/>
        <end position="76"/>
    </location>
</feature>
<dbReference type="PROSITE" id="PS50850">
    <property type="entry name" value="MFS"/>
    <property type="match status" value="1"/>
</dbReference>
<dbReference type="PRINTS" id="PR01035">
    <property type="entry name" value="TCRTETA"/>
</dbReference>
<evidence type="ECO:0000256" key="4">
    <source>
        <dbReference type="ARBA" id="ARBA00022475"/>
    </source>
</evidence>
<keyword evidence="7 8" id="KW-0472">Membrane</keyword>
<feature type="transmembrane region" description="Helical" evidence="8">
    <location>
        <begin position="234"/>
        <end position="257"/>
    </location>
</feature>
<dbReference type="InterPro" id="IPR036259">
    <property type="entry name" value="MFS_trans_sf"/>
</dbReference>
<feature type="transmembrane region" description="Helical" evidence="8">
    <location>
        <begin position="88"/>
        <end position="107"/>
    </location>
</feature>
<accession>A0A2Y8ZRX3</accession>
<feature type="transmembrane region" description="Helical" evidence="8">
    <location>
        <begin position="179"/>
        <end position="198"/>
    </location>
</feature>
<dbReference type="InterPro" id="IPR004638">
    <property type="entry name" value="EmrB-like"/>
</dbReference>
<dbReference type="Gene3D" id="1.20.1250.20">
    <property type="entry name" value="MFS general substrate transporter like domains"/>
    <property type="match status" value="1"/>
</dbReference>
<dbReference type="CDD" id="cd17321">
    <property type="entry name" value="MFS_MMR_MDR_like"/>
    <property type="match status" value="1"/>
</dbReference>
<keyword evidence="11" id="KW-1185">Reference proteome</keyword>
<evidence type="ECO:0000256" key="5">
    <source>
        <dbReference type="ARBA" id="ARBA00022692"/>
    </source>
</evidence>
<feature type="transmembrane region" description="Helical" evidence="8">
    <location>
        <begin position="400"/>
        <end position="425"/>
    </location>
</feature>
<feature type="transmembrane region" description="Helical" evidence="8">
    <location>
        <begin position="20"/>
        <end position="44"/>
    </location>
</feature>
<evidence type="ECO:0000313" key="10">
    <source>
        <dbReference type="EMBL" id="SSA34068.1"/>
    </source>
</evidence>
<evidence type="ECO:0000259" key="9">
    <source>
        <dbReference type="PROSITE" id="PS50850"/>
    </source>
</evidence>
<evidence type="ECO:0000256" key="8">
    <source>
        <dbReference type="SAM" id="Phobius"/>
    </source>
</evidence>
<dbReference type="PANTHER" id="PTHR42718:SF9">
    <property type="entry name" value="MAJOR FACILITATOR SUPERFAMILY MULTIDRUG TRANSPORTER MFSC"/>
    <property type="match status" value="1"/>
</dbReference>
<keyword evidence="3" id="KW-0813">Transport</keyword>
<dbReference type="InterPro" id="IPR011701">
    <property type="entry name" value="MFS"/>
</dbReference>
<protein>
    <submittedName>
        <fullName evidence="10">Drug resistance transporter, EmrB/QacA subfamily</fullName>
    </submittedName>
</protein>
<feature type="transmembrane region" description="Helical" evidence="8">
    <location>
        <begin position="210"/>
        <end position="228"/>
    </location>
</feature>
<dbReference type="Proteomes" id="UP000250028">
    <property type="component" value="Unassembled WGS sequence"/>
</dbReference>
<sequence>MTRSVSGEQVDEAIGHDRRYLILTICALSLLIVGIDSTGVNLALPDISRELGATDAQLQWVVDAYTLVLAAGLMLGGSMGDRFGRRRVFQIGLTMFGLGSLLCSLAPNPELLIASRAAQAVGGCMLNPVAMAIITNTFREPGERAKAIGIWGAVFGVSMALGPVVGGALIAAIDWRAIFWLNIPIVVIATSLTAKFVPESRADRVRRFDPAGQLLVIVFLATLVFAIIEGRRLGWTSPAIVGCFAVAAVSLLALVLVESRVREPLIDPRFFRSVTFSGAVVSAVLAFCAMGGFLFLTSVYLQNSRGLSALHAGLMTLPMALVMAVCAPISGRLVAARGARLPTLIGGLATAVAGLLLVGLAADTAWAYLIVAYMFFGLGAGLLNAPITNSAVAGMPRSQAGVAAAIASTSRQVGTSLGVAILPAVTYAGLDAAHGDFAVASRPAWAITAAIGLILAVVALVIGSAWAVRSQGRVADLFD</sequence>
<evidence type="ECO:0000256" key="6">
    <source>
        <dbReference type="ARBA" id="ARBA00022989"/>
    </source>
</evidence>
<dbReference type="RefSeq" id="WP_109684683.1">
    <property type="nucleotide sequence ID" value="NZ_QGDN01000001.1"/>
</dbReference>